<dbReference type="InterPro" id="IPR005537">
    <property type="entry name" value="RAMP_III_fam"/>
</dbReference>
<protein>
    <recommendedName>
        <fullName evidence="2">CRISPR type III-associated protein domain-containing protein</fullName>
    </recommendedName>
</protein>
<proteinExistence type="predicted"/>
<gene>
    <name evidence="3" type="ordered locus">Btus_2246</name>
</gene>
<evidence type="ECO:0000259" key="2">
    <source>
        <dbReference type="Pfam" id="PF03787"/>
    </source>
</evidence>
<reference evidence="3 4" key="1">
    <citation type="journal article" date="2011" name="Stand. Genomic Sci.">
        <title>Complete genome sequence of the thermophilic, hydrogen-oxidizing Bacillus tusciae type strain (T2) and reclassification in the new genus, Kyrpidia gen. nov. as Kyrpidia tusciae comb. nov. and emendation of the family Alicyclobacillaceae da Costa and Rainey, 2010.</title>
        <authorList>
            <person name="Klenk H.P."/>
            <person name="Lapidus A."/>
            <person name="Chertkov O."/>
            <person name="Copeland A."/>
            <person name="Del Rio T.G."/>
            <person name="Nolan M."/>
            <person name="Lucas S."/>
            <person name="Chen F."/>
            <person name="Tice H."/>
            <person name="Cheng J.F."/>
            <person name="Han C."/>
            <person name="Bruce D."/>
            <person name="Goodwin L."/>
            <person name="Pitluck S."/>
            <person name="Pati A."/>
            <person name="Ivanova N."/>
            <person name="Mavromatis K."/>
            <person name="Daum C."/>
            <person name="Chen A."/>
            <person name="Palaniappan K."/>
            <person name="Chang Y.J."/>
            <person name="Land M."/>
            <person name="Hauser L."/>
            <person name="Jeffries C.D."/>
            <person name="Detter J.C."/>
            <person name="Rohde M."/>
            <person name="Abt B."/>
            <person name="Pukall R."/>
            <person name="Goker M."/>
            <person name="Bristow J."/>
            <person name="Markowitz V."/>
            <person name="Hugenholtz P."/>
            <person name="Eisen J.A."/>
        </authorList>
    </citation>
    <scope>NUCLEOTIDE SEQUENCE [LARGE SCALE GENOMIC DNA]</scope>
    <source>
        <strain evidence="3 4">DSM 2912</strain>
    </source>
</reference>
<dbReference type="PANTHER" id="PTHR35579">
    <property type="entry name" value="CRISPR SYSTEM CMS ENDORIBONUCLEASE CSM3"/>
    <property type="match status" value="1"/>
</dbReference>
<evidence type="ECO:0000313" key="4">
    <source>
        <dbReference type="Proteomes" id="UP000002368"/>
    </source>
</evidence>
<sequence>MIYKVIMGTLETRTSVHVGSGKGNELTDALIHCDADGRPVIPGTAIAGALRALLTRLAPRLSGTACRALAQTPDERKLSCSCPVCRLFGDVNPSDTEGITSAASRLLVFNARPLSGTMPLTWIRDGVGIERASGVAARAGAVKFDLEVLPPGVKFELRMELRGASEEDEQLLAAGLAEWKAERLWIGGRAARGLGFVALHHLEFRELRLGQPAQLMHYLRSDQPWERAAPVQDWLMARCEAIRSKAEKSWHGSDDRGDTGRELPKAAARSWITLRGTLQTEGGVLMNDSLTAMVSGFDHAPLLSRLSEWEQPVLGGAGIRGILRSHAERLARTLAARRAANREDFLRRCPACDPNARSRVKNQYLYLESCDSLLRKIESGPGTADGYLDSLCLACRLFGSPRRGSRLIVEDAPFFSTPDQPEPQYKMMDFLAIDRFTGGGVNGLKFDALVLWRPAFKLRLHLENPEDWELGWLALVLRDLADGWLTVGFGRAKGFGRVRLTEWEATFGYLSEDDAPRGLEELGLSVERSGVYKTVQVSPGTTGWKDVARNWVRAFHKEVENFVRPEVLVLQKDHDFDHLEKLYRYNEIL</sequence>
<dbReference type="GO" id="GO:0051607">
    <property type="term" value="P:defense response to virus"/>
    <property type="evidence" value="ECO:0007669"/>
    <property type="project" value="UniProtKB-KW"/>
</dbReference>
<feature type="domain" description="CRISPR type III-associated protein" evidence="2">
    <location>
        <begin position="310"/>
        <end position="499"/>
    </location>
</feature>
<keyword evidence="4" id="KW-1185">Reference proteome</keyword>
<dbReference type="PANTHER" id="PTHR35579:SF6">
    <property type="entry name" value="DUF324 DOMAIN-CONTAINING PROTEIN"/>
    <property type="match status" value="1"/>
</dbReference>
<dbReference type="KEGG" id="bts:Btus_2246"/>
<feature type="domain" description="CRISPR type III-associated protein" evidence="2">
    <location>
        <begin position="9"/>
        <end position="197"/>
    </location>
</feature>
<keyword evidence="1" id="KW-0051">Antiviral defense</keyword>
<dbReference type="EMBL" id="CP002017">
    <property type="protein sequence ID" value="ADG06918.1"/>
    <property type="molecule type" value="Genomic_DNA"/>
</dbReference>
<accession>D5WRW6</accession>
<dbReference type="RefSeq" id="WP_013076201.1">
    <property type="nucleotide sequence ID" value="NC_014098.1"/>
</dbReference>
<dbReference type="Pfam" id="PF03787">
    <property type="entry name" value="RAMPs"/>
    <property type="match status" value="2"/>
</dbReference>
<dbReference type="AlphaFoldDB" id="D5WRW6"/>
<dbReference type="eggNOG" id="COG1337">
    <property type="taxonomic scope" value="Bacteria"/>
</dbReference>
<dbReference type="HOGENOM" id="CLU_041901_0_0_9"/>
<evidence type="ECO:0000313" key="3">
    <source>
        <dbReference type="EMBL" id="ADG06918.1"/>
    </source>
</evidence>
<organism evidence="3 4">
    <name type="scientific">Kyrpidia tusciae (strain DSM 2912 / NBRC 15312 / T2)</name>
    <name type="common">Bacillus tusciae</name>
    <dbReference type="NCBI Taxonomy" id="562970"/>
    <lineage>
        <taxon>Bacteria</taxon>
        <taxon>Bacillati</taxon>
        <taxon>Bacillota</taxon>
        <taxon>Bacilli</taxon>
        <taxon>Bacillales</taxon>
        <taxon>Alicyclobacillaceae</taxon>
        <taxon>Kyrpidia</taxon>
    </lineage>
</organism>
<dbReference type="Proteomes" id="UP000002368">
    <property type="component" value="Chromosome"/>
</dbReference>
<dbReference type="STRING" id="562970.Btus_2246"/>
<name>D5WRW6_KYRT2</name>
<evidence type="ECO:0000256" key="1">
    <source>
        <dbReference type="ARBA" id="ARBA00023118"/>
    </source>
</evidence>
<dbReference type="InterPro" id="IPR052216">
    <property type="entry name" value="CRISPR_Csm3_endoribonuclease"/>
</dbReference>
<dbReference type="OrthoDB" id="1063910at2"/>